<keyword evidence="2" id="KW-1185">Reference proteome</keyword>
<accession>A0A5C3LYR6</accession>
<reference evidence="1 2" key="1">
    <citation type="journal article" date="2019" name="Nat. Ecol. Evol.">
        <title>Megaphylogeny resolves global patterns of mushroom evolution.</title>
        <authorList>
            <person name="Varga T."/>
            <person name="Krizsan K."/>
            <person name="Foldi C."/>
            <person name="Dima B."/>
            <person name="Sanchez-Garcia M."/>
            <person name="Sanchez-Ramirez S."/>
            <person name="Szollosi G.J."/>
            <person name="Szarkandi J.G."/>
            <person name="Papp V."/>
            <person name="Albert L."/>
            <person name="Andreopoulos W."/>
            <person name="Angelini C."/>
            <person name="Antonin V."/>
            <person name="Barry K.W."/>
            <person name="Bougher N.L."/>
            <person name="Buchanan P."/>
            <person name="Buyck B."/>
            <person name="Bense V."/>
            <person name="Catcheside P."/>
            <person name="Chovatia M."/>
            <person name="Cooper J."/>
            <person name="Damon W."/>
            <person name="Desjardin D."/>
            <person name="Finy P."/>
            <person name="Geml J."/>
            <person name="Haridas S."/>
            <person name="Hughes K."/>
            <person name="Justo A."/>
            <person name="Karasinski D."/>
            <person name="Kautmanova I."/>
            <person name="Kiss B."/>
            <person name="Kocsube S."/>
            <person name="Kotiranta H."/>
            <person name="LaButti K.M."/>
            <person name="Lechner B.E."/>
            <person name="Liimatainen K."/>
            <person name="Lipzen A."/>
            <person name="Lukacs Z."/>
            <person name="Mihaltcheva S."/>
            <person name="Morgado L.N."/>
            <person name="Niskanen T."/>
            <person name="Noordeloos M.E."/>
            <person name="Ohm R.A."/>
            <person name="Ortiz-Santana B."/>
            <person name="Ovrebo C."/>
            <person name="Racz N."/>
            <person name="Riley R."/>
            <person name="Savchenko A."/>
            <person name="Shiryaev A."/>
            <person name="Soop K."/>
            <person name="Spirin V."/>
            <person name="Szebenyi C."/>
            <person name="Tomsovsky M."/>
            <person name="Tulloss R.E."/>
            <person name="Uehling J."/>
            <person name="Grigoriev I.V."/>
            <person name="Vagvolgyi C."/>
            <person name="Papp T."/>
            <person name="Martin F.M."/>
            <person name="Miettinen O."/>
            <person name="Hibbett D.S."/>
            <person name="Nagy L.G."/>
        </authorList>
    </citation>
    <scope>NUCLEOTIDE SEQUENCE [LARGE SCALE GENOMIC DNA]</scope>
    <source>
        <strain evidence="1 2">CBS 166.37</strain>
    </source>
</reference>
<evidence type="ECO:0000313" key="2">
    <source>
        <dbReference type="Proteomes" id="UP000308652"/>
    </source>
</evidence>
<protein>
    <submittedName>
        <fullName evidence="1">Uncharacterized protein</fullName>
    </submittedName>
</protein>
<dbReference type="EMBL" id="ML213639">
    <property type="protein sequence ID" value="TFK33921.1"/>
    <property type="molecule type" value="Genomic_DNA"/>
</dbReference>
<gene>
    <name evidence="1" type="ORF">BDQ12DRAFT_669843</name>
</gene>
<name>A0A5C3LYR6_9AGAR</name>
<dbReference type="Proteomes" id="UP000308652">
    <property type="component" value="Unassembled WGS sequence"/>
</dbReference>
<dbReference type="AlphaFoldDB" id="A0A5C3LYR6"/>
<evidence type="ECO:0000313" key="1">
    <source>
        <dbReference type="EMBL" id="TFK33921.1"/>
    </source>
</evidence>
<sequence length="122" mass="12788">MSSIVTKSASFAIASTITLLVSITVTKSSRWRVLEIIIASLTINHIPLTWTPLSFGPAHEPQPPLRRVTKRLAVLLAEEIATLEEMDLNGDDVGVCEGAAAASLIGHAIGSGDDFSGHGAAL</sequence>
<organism evidence="1 2">
    <name type="scientific">Crucibulum laeve</name>
    <dbReference type="NCBI Taxonomy" id="68775"/>
    <lineage>
        <taxon>Eukaryota</taxon>
        <taxon>Fungi</taxon>
        <taxon>Dikarya</taxon>
        <taxon>Basidiomycota</taxon>
        <taxon>Agaricomycotina</taxon>
        <taxon>Agaricomycetes</taxon>
        <taxon>Agaricomycetidae</taxon>
        <taxon>Agaricales</taxon>
        <taxon>Agaricineae</taxon>
        <taxon>Nidulariaceae</taxon>
        <taxon>Crucibulum</taxon>
    </lineage>
</organism>
<proteinExistence type="predicted"/>